<feature type="compositionally biased region" description="Polar residues" evidence="1">
    <location>
        <begin position="73"/>
        <end position="89"/>
    </location>
</feature>
<reference evidence="2 3" key="1">
    <citation type="submission" date="2024-11" db="EMBL/GenBank/DDBJ databases">
        <title>A near-complete genome assembly of Cinchona calisaya.</title>
        <authorList>
            <person name="Lian D.C."/>
            <person name="Zhao X.W."/>
            <person name="Wei L."/>
        </authorList>
    </citation>
    <scope>NUCLEOTIDE SEQUENCE [LARGE SCALE GENOMIC DNA]</scope>
    <source>
        <tissue evidence="2">Nenye</tissue>
    </source>
</reference>
<evidence type="ECO:0000313" key="3">
    <source>
        <dbReference type="Proteomes" id="UP001630127"/>
    </source>
</evidence>
<keyword evidence="3" id="KW-1185">Reference proteome</keyword>
<protein>
    <submittedName>
        <fullName evidence="2">Uncharacterized protein</fullName>
    </submittedName>
</protein>
<dbReference type="EMBL" id="JBJUIK010000004">
    <property type="protein sequence ID" value="KAL3529391.1"/>
    <property type="molecule type" value="Genomic_DNA"/>
</dbReference>
<proteinExistence type="predicted"/>
<evidence type="ECO:0000313" key="2">
    <source>
        <dbReference type="EMBL" id="KAL3529391.1"/>
    </source>
</evidence>
<gene>
    <name evidence="2" type="ORF">ACH5RR_008713</name>
</gene>
<evidence type="ECO:0000256" key="1">
    <source>
        <dbReference type="SAM" id="MobiDB-lite"/>
    </source>
</evidence>
<dbReference type="Proteomes" id="UP001630127">
    <property type="component" value="Unassembled WGS sequence"/>
</dbReference>
<feature type="compositionally biased region" description="Basic and acidic residues" evidence="1">
    <location>
        <begin position="49"/>
        <end position="58"/>
    </location>
</feature>
<name>A0ABD3AEM1_9GENT</name>
<dbReference type="AlphaFoldDB" id="A0ABD3AEM1"/>
<accession>A0ABD3AEM1</accession>
<feature type="compositionally biased region" description="Low complexity" evidence="1">
    <location>
        <begin position="60"/>
        <end position="72"/>
    </location>
</feature>
<feature type="region of interest" description="Disordered" evidence="1">
    <location>
        <begin position="49"/>
        <end position="89"/>
    </location>
</feature>
<organism evidence="2 3">
    <name type="scientific">Cinchona calisaya</name>
    <dbReference type="NCBI Taxonomy" id="153742"/>
    <lineage>
        <taxon>Eukaryota</taxon>
        <taxon>Viridiplantae</taxon>
        <taxon>Streptophyta</taxon>
        <taxon>Embryophyta</taxon>
        <taxon>Tracheophyta</taxon>
        <taxon>Spermatophyta</taxon>
        <taxon>Magnoliopsida</taxon>
        <taxon>eudicotyledons</taxon>
        <taxon>Gunneridae</taxon>
        <taxon>Pentapetalae</taxon>
        <taxon>asterids</taxon>
        <taxon>lamiids</taxon>
        <taxon>Gentianales</taxon>
        <taxon>Rubiaceae</taxon>
        <taxon>Cinchonoideae</taxon>
        <taxon>Cinchoneae</taxon>
        <taxon>Cinchona</taxon>
    </lineage>
</organism>
<feature type="region of interest" description="Disordered" evidence="1">
    <location>
        <begin position="23"/>
        <end position="42"/>
    </location>
</feature>
<comment type="caution">
    <text evidence="2">The sequence shown here is derived from an EMBL/GenBank/DDBJ whole genome shotgun (WGS) entry which is preliminary data.</text>
</comment>
<sequence length="89" mass="9747">MVKEKKSSDASLGHIDRAKRCSRTVNHMVEEDGSNDEEVERPLVENKEINHIGTREGRTLSSKLSAADSSYSNPSDASTGSFTLPVQVK</sequence>